<sequence length="61" mass="6542">MWPSECHCAECLGIVEPPTEPGPCGAPNPDAPGEKCGDYEDHDGEHGYWYTPQVGQVPDGD</sequence>
<accession>A0A8J3VZ35</accession>
<comment type="caution">
    <text evidence="2">The sequence shown here is derived from an EMBL/GenBank/DDBJ whole genome shotgun (WGS) entry which is preliminary data.</text>
</comment>
<protein>
    <submittedName>
        <fullName evidence="2">Uncharacterized protein</fullName>
    </submittedName>
</protein>
<gene>
    <name evidence="2" type="ORF">Mth01_17340</name>
</gene>
<dbReference type="RefSeq" id="WP_204014138.1">
    <property type="nucleotide sequence ID" value="NZ_BOOG01000015.1"/>
</dbReference>
<evidence type="ECO:0000313" key="2">
    <source>
        <dbReference type="EMBL" id="GIH69481.1"/>
    </source>
</evidence>
<keyword evidence="3" id="KW-1185">Reference proteome</keyword>
<feature type="region of interest" description="Disordered" evidence="1">
    <location>
        <begin position="41"/>
        <end position="61"/>
    </location>
</feature>
<evidence type="ECO:0000313" key="3">
    <source>
        <dbReference type="Proteomes" id="UP000610966"/>
    </source>
</evidence>
<evidence type="ECO:0000256" key="1">
    <source>
        <dbReference type="SAM" id="MobiDB-lite"/>
    </source>
</evidence>
<name>A0A8J3VZ35_9ACTN</name>
<organism evidence="2 3">
    <name type="scientific">Sphaerimonospora thailandensis</name>
    <dbReference type="NCBI Taxonomy" id="795644"/>
    <lineage>
        <taxon>Bacteria</taxon>
        <taxon>Bacillati</taxon>
        <taxon>Actinomycetota</taxon>
        <taxon>Actinomycetes</taxon>
        <taxon>Streptosporangiales</taxon>
        <taxon>Streptosporangiaceae</taxon>
        <taxon>Sphaerimonospora</taxon>
    </lineage>
</organism>
<dbReference type="EMBL" id="BOOG01000015">
    <property type="protein sequence ID" value="GIH69481.1"/>
    <property type="molecule type" value="Genomic_DNA"/>
</dbReference>
<dbReference type="Proteomes" id="UP000610966">
    <property type="component" value="Unassembled WGS sequence"/>
</dbReference>
<reference evidence="2" key="1">
    <citation type="submission" date="2021-01" db="EMBL/GenBank/DDBJ databases">
        <title>Whole genome shotgun sequence of Sphaerimonospora thailandensis NBRC 107569.</title>
        <authorList>
            <person name="Komaki H."/>
            <person name="Tamura T."/>
        </authorList>
    </citation>
    <scope>NUCLEOTIDE SEQUENCE</scope>
    <source>
        <strain evidence="2">NBRC 107569</strain>
    </source>
</reference>
<proteinExistence type="predicted"/>
<dbReference type="AlphaFoldDB" id="A0A8J3VZ35"/>